<proteinExistence type="inferred from homology"/>
<sequence length="321" mass="34042">MAWKTWGQHKVTGMIVSCGEALIDFLPTKDAEGRDSYRPAVGGSPYNVALTTGRLGIKSGFLGGISTDFFGEMLAAELERSNVSLKYAGRSLRPTTLAFVSLAHEEPQYAFFDENSAGRLHDPAKHESVADDVEALHFSSFSLATEPFASRLATVMDQNRGKRVISYDPNVRPTLIPDREAFKARAEVFAHGADIVKISGADLEWLHPGEAPETIAAGWLAGGAGIVVVTRGGAGVTAYTRTGSIFSPVQPITVADTVGAGDSFSGGLLARLSEKGLLSIDAIRAIDHAALKDALDFANRVAAVTCSRVGADPPWRNEIAG</sequence>
<dbReference type="GO" id="GO:0005524">
    <property type="term" value="F:ATP binding"/>
    <property type="evidence" value="ECO:0007669"/>
    <property type="project" value="UniProtKB-KW"/>
</dbReference>
<dbReference type="SUPFAM" id="SSF53613">
    <property type="entry name" value="Ribokinase-like"/>
    <property type="match status" value="1"/>
</dbReference>
<keyword evidence="4 7" id="KW-0418">Kinase</keyword>
<dbReference type="InterPro" id="IPR029056">
    <property type="entry name" value="Ribokinase-like"/>
</dbReference>
<organism evidence="7 8">
    <name type="scientific">Kaistia soli DSM 19436</name>
    <dbReference type="NCBI Taxonomy" id="1122133"/>
    <lineage>
        <taxon>Bacteria</taxon>
        <taxon>Pseudomonadati</taxon>
        <taxon>Pseudomonadota</taxon>
        <taxon>Alphaproteobacteria</taxon>
        <taxon>Hyphomicrobiales</taxon>
        <taxon>Kaistiaceae</taxon>
        <taxon>Kaistia</taxon>
    </lineage>
</organism>
<dbReference type="AlphaFoldDB" id="A0A1M5FTG3"/>
<dbReference type="InterPro" id="IPR011611">
    <property type="entry name" value="PfkB_dom"/>
</dbReference>
<evidence type="ECO:0000256" key="4">
    <source>
        <dbReference type="ARBA" id="ARBA00022777"/>
    </source>
</evidence>
<dbReference type="STRING" id="1122133.SAMN02745157_3153"/>
<dbReference type="OrthoDB" id="9795789at2"/>
<gene>
    <name evidence="7" type="ORF">SAMN02745157_3153</name>
</gene>
<dbReference type="RefSeq" id="WP_084527389.1">
    <property type="nucleotide sequence ID" value="NZ_FQUP01000003.1"/>
</dbReference>
<evidence type="ECO:0000256" key="1">
    <source>
        <dbReference type="ARBA" id="ARBA00010688"/>
    </source>
</evidence>
<keyword evidence="5" id="KW-0067">ATP-binding</keyword>
<dbReference type="PANTHER" id="PTHR43085:SF1">
    <property type="entry name" value="PSEUDOURIDINE KINASE-RELATED"/>
    <property type="match status" value="1"/>
</dbReference>
<dbReference type="PROSITE" id="PS00584">
    <property type="entry name" value="PFKB_KINASES_2"/>
    <property type="match status" value="1"/>
</dbReference>
<dbReference type="Proteomes" id="UP000184485">
    <property type="component" value="Unassembled WGS sequence"/>
</dbReference>
<dbReference type="Pfam" id="PF00294">
    <property type="entry name" value="PfkB"/>
    <property type="match status" value="1"/>
</dbReference>
<evidence type="ECO:0000259" key="6">
    <source>
        <dbReference type="Pfam" id="PF00294"/>
    </source>
</evidence>
<dbReference type="EMBL" id="FQUP01000003">
    <property type="protein sequence ID" value="SHF94472.1"/>
    <property type="molecule type" value="Genomic_DNA"/>
</dbReference>
<evidence type="ECO:0000256" key="5">
    <source>
        <dbReference type="ARBA" id="ARBA00022840"/>
    </source>
</evidence>
<dbReference type="PANTHER" id="PTHR43085">
    <property type="entry name" value="HEXOKINASE FAMILY MEMBER"/>
    <property type="match status" value="1"/>
</dbReference>
<keyword evidence="3" id="KW-0547">Nucleotide-binding</keyword>
<comment type="similarity">
    <text evidence="1">Belongs to the carbohydrate kinase PfkB family.</text>
</comment>
<feature type="domain" description="Carbohydrate kinase PfkB" evidence="6">
    <location>
        <begin position="14"/>
        <end position="314"/>
    </location>
</feature>
<dbReference type="GO" id="GO:0016301">
    <property type="term" value="F:kinase activity"/>
    <property type="evidence" value="ECO:0007669"/>
    <property type="project" value="UniProtKB-KW"/>
</dbReference>
<keyword evidence="2" id="KW-0808">Transferase</keyword>
<reference evidence="7 8" key="1">
    <citation type="submission" date="2016-11" db="EMBL/GenBank/DDBJ databases">
        <authorList>
            <person name="Jaros S."/>
            <person name="Januszkiewicz K."/>
            <person name="Wedrychowicz H."/>
        </authorList>
    </citation>
    <scope>NUCLEOTIDE SEQUENCE [LARGE SCALE GENOMIC DNA]</scope>
    <source>
        <strain evidence="7 8">DSM 19436</strain>
    </source>
</reference>
<name>A0A1M5FTG3_9HYPH</name>
<accession>A0A1M5FTG3</accession>
<evidence type="ECO:0000313" key="7">
    <source>
        <dbReference type="EMBL" id="SHF94472.1"/>
    </source>
</evidence>
<dbReference type="CDD" id="cd01167">
    <property type="entry name" value="bac_FRK"/>
    <property type="match status" value="1"/>
</dbReference>
<dbReference type="Gene3D" id="3.40.1190.20">
    <property type="match status" value="1"/>
</dbReference>
<dbReference type="InterPro" id="IPR002173">
    <property type="entry name" value="Carboh/pur_kinase_PfkB_CS"/>
</dbReference>
<evidence type="ECO:0000313" key="8">
    <source>
        <dbReference type="Proteomes" id="UP000184485"/>
    </source>
</evidence>
<dbReference type="InterPro" id="IPR050306">
    <property type="entry name" value="PfkB_Carbo_kinase"/>
</dbReference>
<evidence type="ECO:0000256" key="3">
    <source>
        <dbReference type="ARBA" id="ARBA00022741"/>
    </source>
</evidence>
<protein>
    <submittedName>
        <fullName evidence="7">Fructokinase</fullName>
    </submittedName>
</protein>
<evidence type="ECO:0000256" key="2">
    <source>
        <dbReference type="ARBA" id="ARBA00022679"/>
    </source>
</evidence>
<keyword evidence="8" id="KW-1185">Reference proteome</keyword>